<reference evidence="1 2" key="1">
    <citation type="submission" date="2022-11" db="EMBL/GenBank/DDBJ databases">
        <title>Viruses from the air-sea interface of a natural surface slick.</title>
        <authorList>
            <person name="Rahlff J."/>
            <person name="Holmfeldt K."/>
        </authorList>
    </citation>
    <scope>NUCLEOTIDE SEQUENCE [LARGE SCALE GENOMIC DNA]</scope>
    <source>
        <strain evidence="1 2">SMS4</strain>
    </source>
</reference>
<accession>A0ABT9I4C3</accession>
<gene>
    <name evidence="1" type="ORF">ORJ04_20065</name>
</gene>
<proteinExistence type="predicted"/>
<dbReference type="Proteomes" id="UP001231109">
    <property type="component" value="Unassembled WGS sequence"/>
</dbReference>
<organism evidence="1 2">
    <name type="scientific">Rheinheimera baltica</name>
    <dbReference type="NCBI Taxonomy" id="67576"/>
    <lineage>
        <taxon>Bacteria</taxon>
        <taxon>Pseudomonadati</taxon>
        <taxon>Pseudomonadota</taxon>
        <taxon>Gammaproteobacteria</taxon>
        <taxon>Chromatiales</taxon>
        <taxon>Chromatiaceae</taxon>
        <taxon>Rheinheimera</taxon>
    </lineage>
</organism>
<comment type="caution">
    <text evidence="1">The sequence shown here is derived from an EMBL/GenBank/DDBJ whole genome shotgun (WGS) entry which is preliminary data.</text>
</comment>
<keyword evidence="2" id="KW-1185">Reference proteome</keyword>
<dbReference type="EMBL" id="JAPJDZ010000118">
    <property type="protein sequence ID" value="MDP5138248.1"/>
    <property type="molecule type" value="Genomic_DNA"/>
</dbReference>
<evidence type="ECO:0000313" key="2">
    <source>
        <dbReference type="Proteomes" id="UP001231109"/>
    </source>
</evidence>
<protein>
    <recommendedName>
        <fullName evidence="3">DUF4157 domain-containing protein</fullName>
    </recommendedName>
</protein>
<dbReference type="RefSeq" id="WP_305977397.1">
    <property type="nucleotide sequence ID" value="NZ_JAPJDZ010000118.1"/>
</dbReference>
<name>A0ABT9I4C3_9GAMM</name>
<sequence>NQGRLLTADEQQLAALVGVANPERVYVYEVASIKRPEEPELASLCEQFGFLTEDTIGLTLGYGIYIKQGYLTTRLLSHELRHVYQYEQAGSTEAFLTRYIGEIMQFGYFNAPYEIDARAHEKDSML</sequence>
<evidence type="ECO:0000313" key="1">
    <source>
        <dbReference type="EMBL" id="MDP5138248.1"/>
    </source>
</evidence>
<evidence type="ECO:0008006" key="3">
    <source>
        <dbReference type="Google" id="ProtNLM"/>
    </source>
</evidence>
<feature type="non-terminal residue" evidence="1">
    <location>
        <position position="1"/>
    </location>
</feature>